<evidence type="ECO:0000313" key="4">
    <source>
        <dbReference type="Proteomes" id="UP000193067"/>
    </source>
</evidence>
<dbReference type="EMBL" id="KZ084112">
    <property type="protein sequence ID" value="OSD01321.1"/>
    <property type="molecule type" value="Genomic_DNA"/>
</dbReference>
<feature type="region of interest" description="Disordered" evidence="1">
    <location>
        <begin position="424"/>
        <end position="445"/>
    </location>
</feature>
<evidence type="ECO:0000256" key="1">
    <source>
        <dbReference type="SAM" id="MobiDB-lite"/>
    </source>
</evidence>
<feature type="transmembrane region" description="Helical" evidence="2">
    <location>
        <begin position="20"/>
        <end position="45"/>
    </location>
</feature>
<dbReference type="Proteomes" id="UP000193067">
    <property type="component" value="Unassembled WGS sequence"/>
</dbReference>
<proteinExistence type="predicted"/>
<dbReference type="AlphaFoldDB" id="A0A1Y2IM52"/>
<evidence type="ECO:0000256" key="2">
    <source>
        <dbReference type="SAM" id="Phobius"/>
    </source>
</evidence>
<accession>A0A1Y2IM52</accession>
<keyword evidence="2" id="KW-0472">Membrane</keyword>
<dbReference type="OrthoDB" id="2758764at2759"/>
<keyword evidence="2" id="KW-1133">Transmembrane helix</keyword>
<organism evidence="3 4">
    <name type="scientific">Trametes coccinea (strain BRFM310)</name>
    <name type="common">Pycnoporus coccineus</name>
    <dbReference type="NCBI Taxonomy" id="1353009"/>
    <lineage>
        <taxon>Eukaryota</taxon>
        <taxon>Fungi</taxon>
        <taxon>Dikarya</taxon>
        <taxon>Basidiomycota</taxon>
        <taxon>Agaricomycotina</taxon>
        <taxon>Agaricomycetes</taxon>
        <taxon>Polyporales</taxon>
        <taxon>Polyporaceae</taxon>
        <taxon>Trametes</taxon>
    </lineage>
</organism>
<protein>
    <recommendedName>
        <fullName evidence="5">Transmembrane protein</fullName>
    </recommendedName>
</protein>
<reference evidence="3 4" key="1">
    <citation type="journal article" date="2015" name="Biotechnol. Biofuels">
        <title>Enhanced degradation of softwood versus hardwood by the white-rot fungus Pycnoporus coccineus.</title>
        <authorList>
            <person name="Couturier M."/>
            <person name="Navarro D."/>
            <person name="Chevret D."/>
            <person name="Henrissat B."/>
            <person name="Piumi F."/>
            <person name="Ruiz-Duenas F.J."/>
            <person name="Martinez A.T."/>
            <person name="Grigoriev I.V."/>
            <person name="Riley R."/>
            <person name="Lipzen A."/>
            <person name="Berrin J.G."/>
            <person name="Master E.R."/>
            <person name="Rosso M.N."/>
        </authorList>
    </citation>
    <scope>NUCLEOTIDE SEQUENCE [LARGE SCALE GENOMIC DNA]</scope>
    <source>
        <strain evidence="3 4">BRFM310</strain>
    </source>
</reference>
<gene>
    <name evidence="3" type="ORF">PYCCODRAFT_1468755</name>
</gene>
<evidence type="ECO:0000313" key="3">
    <source>
        <dbReference type="EMBL" id="OSD01321.1"/>
    </source>
</evidence>
<evidence type="ECO:0008006" key="5">
    <source>
        <dbReference type="Google" id="ProtNLM"/>
    </source>
</evidence>
<feature type="region of interest" description="Disordered" evidence="1">
    <location>
        <begin position="178"/>
        <end position="199"/>
    </location>
</feature>
<keyword evidence="2" id="KW-0812">Transmembrane</keyword>
<sequence length="503" mass="53879">MTSTSPYTSVKARSVATVITPAAIFAFIFEVLLVILVVLSIVAIFRKYCRPRRAAVPPMVDDVEAQIRTQDSEVPHASIRRNIRPSSFSGSLRCIPSPRLTDDSAALLLDDKDSRVPDAPRVPLSIRLGSPRDQILFRSDLACEGEDTPPHPPHTIKPVTDIATVTVTSCDEIVQEDDCSPAAAQSVRSSPLVSEPDSPPLATPPLDNYWDVQIAGSIQHHDPREITSTWSAVRDEQEAEAWSLATRPTNPTGPKVANVLQTGLGLMYRQVLALRPEEDVNAIVEENGADDVPANIAEIFAAPALDPSPFHEFALRGPAKILVDDGVEEHLSGGALADWEASCLIGGSLVGAFASASGSGSSLGFDDHSDPADEECCIDSTLELQRVKTLYHAEILRADNPIRPSSATFIGGLDSLRGLQSSSEFGGWPSTGMDHSESSDSESTSSSCLYSASLCTVEDDSRGPPEDGPFKTDLGLQCVKTHAWVALPGLCPMPTSPKRHTMT</sequence>
<name>A0A1Y2IM52_TRAC3</name>
<keyword evidence="4" id="KW-1185">Reference proteome</keyword>